<proteinExistence type="predicted"/>
<evidence type="ECO:0008006" key="3">
    <source>
        <dbReference type="Google" id="ProtNLM"/>
    </source>
</evidence>
<dbReference type="PANTHER" id="PTHR33706">
    <property type="entry name" value="MORN VARIANT REPEAT PROTEIN"/>
    <property type="match status" value="1"/>
</dbReference>
<keyword evidence="2" id="KW-1185">Reference proteome</keyword>
<dbReference type="PANTHER" id="PTHR33706:SF1">
    <property type="entry name" value="TPR REPEAT PROTEIN"/>
    <property type="match status" value="1"/>
</dbReference>
<organism evidence="1 2">
    <name type="scientific">Paramecium tetraurelia</name>
    <dbReference type="NCBI Taxonomy" id="5888"/>
    <lineage>
        <taxon>Eukaryota</taxon>
        <taxon>Sar</taxon>
        <taxon>Alveolata</taxon>
        <taxon>Ciliophora</taxon>
        <taxon>Intramacronucleata</taxon>
        <taxon>Oligohymenophorea</taxon>
        <taxon>Peniculida</taxon>
        <taxon>Parameciidae</taxon>
        <taxon>Paramecium</taxon>
    </lineage>
</organism>
<dbReference type="Proteomes" id="UP000000600">
    <property type="component" value="Unassembled WGS sequence"/>
</dbReference>
<sequence length="396" mass="46048">MGKKLAGGIFGQLSQVYIKVINQIYQCKRNYIKFLRNVDSGGGSYDGENGFKNGKWIEISEGSCENELITHSGEYRNGKKIGRWETFYKEYYVNGFTFQAGGSYSEEGDGLKIGKWIELDENFSRFSQVIYKGEYQFGRKIGKWEIKSQMDQMQRIKHQKFRGGGQYDEEGQGLKIGKWIELSHDFSQDLQVFYKGEYHIGKKIGRWEIENERKQIGGGCYDEGSSGFKVGRWIELCEESKSDSLITIIGEYEKGKKIGRWDIWYQNYAKNKLIGGGLYDERGLNIKIGKWIELSDRFTQDQKVIYSGEYKNNMRSGRWDIWYQKDNEFQRIAGGQYQGDSIKIGKWIELSKGFRSNNQPSEQITYHGEYNNGKKVGIWVAMNLNCKKLKELNYNN</sequence>
<dbReference type="GeneID" id="5032742"/>
<evidence type="ECO:0000313" key="2">
    <source>
        <dbReference type="Proteomes" id="UP000000600"/>
    </source>
</evidence>
<dbReference type="EMBL" id="CT868330">
    <property type="protein sequence ID" value="CAK79561.1"/>
    <property type="molecule type" value="Genomic_DNA"/>
</dbReference>
<protein>
    <recommendedName>
        <fullName evidence="3">MORN repeat protein</fullName>
    </recommendedName>
</protein>
<dbReference type="HOGENOM" id="CLU_024034_1_0_1"/>
<accession>A0D944</accession>
<dbReference type="KEGG" id="ptm:GSPATT00014507001"/>
<gene>
    <name evidence="1" type="ORF">GSPATT00014507001</name>
</gene>
<name>A0D944_PARTE</name>
<dbReference type="InParanoid" id="A0D944"/>
<dbReference type="AlphaFoldDB" id="A0D944"/>
<reference evidence="1 2" key="1">
    <citation type="journal article" date="2006" name="Nature">
        <title>Global trends of whole-genome duplications revealed by the ciliate Paramecium tetraurelia.</title>
        <authorList>
            <consortium name="Genoscope"/>
            <person name="Aury J.-M."/>
            <person name="Jaillon O."/>
            <person name="Duret L."/>
            <person name="Noel B."/>
            <person name="Jubin C."/>
            <person name="Porcel B.M."/>
            <person name="Segurens B."/>
            <person name="Daubin V."/>
            <person name="Anthouard V."/>
            <person name="Aiach N."/>
            <person name="Arnaiz O."/>
            <person name="Billaut A."/>
            <person name="Beisson J."/>
            <person name="Blanc I."/>
            <person name="Bouhouche K."/>
            <person name="Camara F."/>
            <person name="Duharcourt S."/>
            <person name="Guigo R."/>
            <person name="Gogendeau D."/>
            <person name="Katinka M."/>
            <person name="Keller A.-M."/>
            <person name="Kissmehl R."/>
            <person name="Klotz C."/>
            <person name="Koll F."/>
            <person name="Le Moue A."/>
            <person name="Lepere C."/>
            <person name="Malinsky S."/>
            <person name="Nowacki M."/>
            <person name="Nowak J.K."/>
            <person name="Plattner H."/>
            <person name="Poulain J."/>
            <person name="Ruiz F."/>
            <person name="Serrano V."/>
            <person name="Zagulski M."/>
            <person name="Dessen P."/>
            <person name="Betermier M."/>
            <person name="Weissenbach J."/>
            <person name="Scarpelli C."/>
            <person name="Schachter V."/>
            <person name="Sperling L."/>
            <person name="Meyer E."/>
            <person name="Cohen J."/>
            <person name="Wincker P."/>
        </authorList>
    </citation>
    <scope>NUCLEOTIDE SEQUENCE [LARGE SCALE GENOMIC DNA]</scope>
    <source>
        <strain evidence="1 2">Stock d4-2</strain>
    </source>
</reference>
<evidence type="ECO:0000313" key="1">
    <source>
        <dbReference type="EMBL" id="CAK79561.1"/>
    </source>
</evidence>
<dbReference type="RefSeq" id="XP_001446958.1">
    <property type="nucleotide sequence ID" value="XM_001446921.1"/>
</dbReference>
<dbReference type="OrthoDB" id="10412169at2759"/>